<reference evidence="1 2" key="1">
    <citation type="journal article" date="2017" name="BMC Genomics">
        <title>Comparative genomic and phylogenomic analyses of the Bifidobacteriaceae family.</title>
        <authorList>
            <person name="Lugli G.A."/>
            <person name="Milani C."/>
            <person name="Turroni F."/>
            <person name="Duranti S."/>
            <person name="Mancabelli L."/>
            <person name="Mangifesta M."/>
            <person name="Ferrario C."/>
            <person name="Modesto M."/>
            <person name="Mattarelli P."/>
            <person name="Jiri K."/>
            <person name="van Sinderen D."/>
            <person name="Ventura M."/>
        </authorList>
    </citation>
    <scope>NUCLEOTIDE SEQUENCE [LARGE SCALE GENOMIC DNA]</scope>
    <source>
        <strain evidence="1 2">DSM 24744</strain>
    </source>
</reference>
<organism evidence="1 2">
    <name type="scientific">Pseudoscardovia suis</name>
    <dbReference type="NCBI Taxonomy" id="987063"/>
    <lineage>
        <taxon>Bacteria</taxon>
        <taxon>Bacillati</taxon>
        <taxon>Actinomycetota</taxon>
        <taxon>Actinomycetes</taxon>
        <taxon>Bifidobacteriales</taxon>
        <taxon>Bifidobacteriaceae</taxon>
        <taxon>Pseudoscardovia</taxon>
    </lineage>
</organism>
<comment type="caution">
    <text evidence="1">The sequence shown here is derived from an EMBL/GenBank/DDBJ whole genome shotgun (WGS) entry which is preliminary data.</text>
</comment>
<accession>A0A261EPW8</accession>
<dbReference type="Proteomes" id="UP000216454">
    <property type="component" value="Unassembled WGS sequence"/>
</dbReference>
<name>A0A261EPW8_9BIFI</name>
<evidence type="ECO:0000313" key="2">
    <source>
        <dbReference type="Proteomes" id="UP000216454"/>
    </source>
</evidence>
<proteinExistence type="predicted"/>
<gene>
    <name evidence="1" type="ORF">PSSU_1718</name>
</gene>
<dbReference type="RefSeq" id="WP_094692022.1">
    <property type="nucleotide sequence ID" value="NZ_MWWQ01000019.1"/>
</dbReference>
<dbReference type="EMBL" id="MWWQ01000019">
    <property type="protein sequence ID" value="OZG48894.1"/>
    <property type="molecule type" value="Genomic_DNA"/>
</dbReference>
<keyword evidence="2" id="KW-1185">Reference proteome</keyword>
<protein>
    <submittedName>
        <fullName evidence="1">Uncharacterized protein</fullName>
    </submittedName>
</protein>
<dbReference type="AlphaFoldDB" id="A0A261EPW8"/>
<evidence type="ECO:0000313" key="1">
    <source>
        <dbReference type="EMBL" id="OZG48894.1"/>
    </source>
</evidence>
<sequence>MNARQECVDGRHRLLALYRFVEERCTLGEGASCEAMRLAGVSYDGGRVRFSDLPEDVRSAVLAYGVGVCTDAVG</sequence>